<dbReference type="PANTHER" id="PTHR43685">
    <property type="entry name" value="GLYCOSYLTRANSFERASE"/>
    <property type="match status" value="1"/>
</dbReference>
<protein>
    <submittedName>
        <fullName evidence="2">Glycosyl transferase</fullName>
    </submittedName>
</protein>
<dbReference type="InterPro" id="IPR001173">
    <property type="entry name" value="Glyco_trans_2-like"/>
</dbReference>
<dbReference type="RefSeq" id="WP_063963463.1">
    <property type="nucleotide sequence ID" value="NZ_FCOA02000004.1"/>
</dbReference>
<dbReference type="AlphaFoldDB" id="A0A158A3M9"/>
<dbReference type="PANTHER" id="PTHR43685:SF2">
    <property type="entry name" value="GLYCOSYLTRANSFERASE 2-LIKE DOMAIN-CONTAINING PROTEIN"/>
    <property type="match status" value="1"/>
</dbReference>
<evidence type="ECO:0000259" key="1">
    <source>
        <dbReference type="Pfam" id="PF00535"/>
    </source>
</evidence>
<evidence type="ECO:0000313" key="3">
    <source>
        <dbReference type="Proteomes" id="UP000054851"/>
    </source>
</evidence>
<dbReference type="InterPro" id="IPR029044">
    <property type="entry name" value="Nucleotide-diphossugar_trans"/>
</dbReference>
<dbReference type="EMBL" id="FCOA02000004">
    <property type="protein sequence ID" value="SAK52236.1"/>
    <property type="molecule type" value="Genomic_DNA"/>
</dbReference>
<feature type="domain" description="Glycosyltransferase 2-like" evidence="1">
    <location>
        <begin position="8"/>
        <end position="146"/>
    </location>
</feature>
<proteinExistence type="predicted"/>
<dbReference type="STRING" id="1777140.AWB79_01853"/>
<keyword evidence="3" id="KW-1185">Reference proteome</keyword>
<accession>A0A158A3M9</accession>
<dbReference type="Proteomes" id="UP000054851">
    <property type="component" value="Unassembled WGS sequence"/>
</dbReference>
<reference evidence="2" key="1">
    <citation type="submission" date="2016-01" db="EMBL/GenBank/DDBJ databases">
        <authorList>
            <person name="Peeters C."/>
        </authorList>
    </citation>
    <scope>NUCLEOTIDE SEQUENCE</scope>
    <source>
        <strain evidence="2">LMG 29322</strain>
    </source>
</reference>
<gene>
    <name evidence="2" type="ORF">AWB79_01853</name>
</gene>
<dbReference type="OrthoDB" id="9785185at2"/>
<name>A0A158A3M9_9BURK</name>
<evidence type="ECO:0000313" key="2">
    <source>
        <dbReference type="EMBL" id="SAK52236.1"/>
    </source>
</evidence>
<dbReference type="GO" id="GO:0016740">
    <property type="term" value="F:transferase activity"/>
    <property type="evidence" value="ECO:0007669"/>
    <property type="project" value="UniProtKB-KW"/>
</dbReference>
<comment type="caution">
    <text evidence="2">The sequence shown here is derived from an EMBL/GenBank/DDBJ whole genome shotgun (WGS) entry which is preliminary data.</text>
</comment>
<dbReference type="CDD" id="cd00761">
    <property type="entry name" value="Glyco_tranf_GTA_type"/>
    <property type="match status" value="1"/>
</dbReference>
<dbReference type="Gene3D" id="3.90.550.10">
    <property type="entry name" value="Spore Coat Polysaccharide Biosynthesis Protein SpsA, Chain A"/>
    <property type="match status" value="1"/>
</dbReference>
<dbReference type="Pfam" id="PF00535">
    <property type="entry name" value="Glycos_transf_2"/>
    <property type="match status" value="1"/>
</dbReference>
<keyword evidence="2" id="KW-0808">Transferase</keyword>
<dbReference type="InterPro" id="IPR050834">
    <property type="entry name" value="Glycosyltransf_2"/>
</dbReference>
<dbReference type="SUPFAM" id="SSF53448">
    <property type="entry name" value="Nucleotide-diphospho-sugar transferases"/>
    <property type="match status" value="1"/>
</dbReference>
<sequence>MTSAMTVSICLPTCDRPELIVECLNSCLAQTYPHIEIVIGDDSRDDRTQQLIVEHYSHDARIRYVRHDAPLGQARNVASVFARATGALIMLIHDDDYLELDGVARLVSLWRTYPHLEVAFGDQHEVDASGRVDVQRSARLNAAFHRTHDAQGMQALPGRTGLVQMFPNNGWMALAALVKRVGYREDAAACCDLVFGVELCLAASHVYYMHAYVSYYRKTSLSISVRTRASASAAALTAYSYVSNLPLDASLETSRKQALRRLAPIVVSLHAKHDAPRAALRVALDHPDAYGYGLSLRLCYHLALIARAFVPVRVQRDRRLFSACAPSTHAKPITPPASTCVSRSKASPTD</sequence>
<organism evidence="2 3">
    <name type="scientific">Caballeronia hypogeia</name>
    <dbReference type="NCBI Taxonomy" id="1777140"/>
    <lineage>
        <taxon>Bacteria</taxon>
        <taxon>Pseudomonadati</taxon>
        <taxon>Pseudomonadota</taxon>
        <taxon>Betaproteobacteria</taxon>
        <taxon>Burkholderiales</taxon>
        <taxon>Burkholderiaceae</taxon>
        <taxon>Caballeronia</taxon>
    </lineage>
</organism>